<dbReference type="SUPFAM" id="SSF159501">
    <property type="entry name" value="EreA/ChaN-like"/>
    <property type="match status" value="1"/>
</dbReference>
<accession>A0A5B8A072</accession>
<gene>
    <name evidence="1" type="ORF">FHG12_08430</name>
</gene>
<dbReference type="PANTHER" id="PTHR31299">
    <property type="entry name" value="ESTERASE, PUTATIVE (AFU_ORTHOLOGUE AFUA_1G05850)-RELATED"/>
    <property type="match status" value="1"/>
</dbReference>
<reference evidence="1 2" key="1">
    <citation type="submission" date="2019-06" db="EMBL/GenBank/DDBJ databases">
        <authorList>
            <person name="Srinivasan S."/>
        </authorList>
    </citation>
    <scope>NUCLEOTIDE SEQUENCE [LARGE SCALE GENOMIC DNA]</scope>
    <source>
        <strain evidence="1 2">17J68-5</strain>
    </source>
</reference>
<dbReference type="CDD" id="cd14728">
    <property type="entry name" value="Ere-like"/>
    <property type="match status" value="1"/>
</dbReference>
<proteinExistence type="predicted"/>
<protein>
    <submittedName>
        <fullName evidence="1">Erythromycin esterase family protein</fullName>
    </submittedName>
</protein>
<dbReference type="Gene3D" id="3.40.1660.10">
    <property type="entry name" value="EreA-like (biosynthetic domain)"/>
    <property type="match status" value="1"/>
</dbReference>
<dbReference type="Proteomes" id="UP000305398">
    <property type="component" value="Chromosome"/>
</dbReference>
<dbReference type="RefSeq" id="WP_139515311.1">
    <property type="nucleotide sequence ID" value="NZ_CP040896.1"/>
</dbReference>
<dbReference type="KEGG" id="hyj:FHG12_08430"/>
<evidence type="ECO:0000313" key="1">
    <source>
        <dbReference type="EMBL" id="QDA60133.1"/>
    </source>
</evidence>
<evidence type="ECO:0000313" key="2">
    <source>
        <dbReference type="Proteomes" id="UP000305398"/>
    </source>
</evidence>
<dbReference type="AlphaFoldDB" id="A0A5B8A072"/>
<dbReference type="EMBL" id="CP040896">
    <property type="protein sequence ID" value="QDA60133.1"/>
    <property type="molecule type" value="Genomic_DNA"/>
</dbReference>
<keyword evidence="2" id="KW-1185">Reference proteome</keyword>
<dbReference type="Gene3D" id="3.30.1870.10">
    <property type="entry name" value="EreA-like, domain 2"/>
    <property type="match status" value="1"/>
</dbReference>
<dbReference type="InterPro" id="IPR052036">
    <property type="entry name" value="Hydrolase/PRTase-associated"/>
</dbReference>
<dbReference type="Gene3D" id="1.20.1440.30">
    <property type="entry name" value="Biosynthetic Protein domain"/>
    <property type="match status" value="1"/>
</dbReference>
<dbReference type="PANTHER" id="PTHR31299:SF0">
    <property type="entry name" value="ESTERASE, PUTATIVE (AFU_ORTHOLOGUE AFUA_1G05850)-RELATED"/>
    <property type="match status" value="1"/>
</dbReference>
<sequence length="429" mass="48905">MLLPTHPLRTAADLDPVLAAIGDARVVLLGEASHGTSEYYTWRTALSRRLIQEKGFQFIAVEGDWPDCFEVNAAIKQDHKNYDSPSRLLQTFNRWPTWMWGNWEIAALIEWLHLHNRQQAPEHRAGFYGLDVYSLWESLQEILHYVEKQGDGAVKAAHRAFRCFEPYGNDPQEYAEAVAFVSKDCEDEVTDMLRALRQQVASSHADGLLSREAEFTAEQNALVAVNAERYYRAMIRGGSASWNVRDRHMMETLTRLLDLHGPDSKALVWEHNTHIGDARYTNMAREGLVNVGQLAREAYGPDNVFAVGFGSYEGSVIAGKKWGAPYEVMPVPQAPRGTWEEMLHSQLQGENGLLFSNELRQHPDLQQPVGHRAIGVVYRPEFERFGSYVPSVMLERYDAFMFIDKTRALHPLPTHADEHMPPDLYPWTE</sequence>
<name>A0A5B8A072_9BACT</name>
<dbReference type="InterPro" id="IPR007815">
    <property type="entry name" value="Emycin_Estase"/>
</dbReference>
<dbReference type="InterPro" id="IPR014622">
    <property type="entry name" value="UCP036794_erythomycin"/>
</dbReference>
<dbReference type="OrthoDB" id="9810066at2"/>
<dbReference type="GO" id="GO:0046677">
    <property type="term" value="P:response to antibiotic"/>
    <property type="evidence" value="ECO:0007669"/>
    <property type="project" value="InterPro"/>
</dbReference>
<organism evidence="1 2">
    <name type="scientific">Hymenobacter jejuensis</name>
    <dbReference type="NCBI Taxonomy" id="2502781"/>
    <lineage>
        <taxon>Bacteria</taxon>
        <taxon>Pseudomonadati</taxon>
        <taxon>Bacteroidota</taxon>
        <taxon>Cytophagia</taxon>
        <taxon>Cytophagales</taxon>
        <taxon>Hymenobacteraceae</taxon>
        <taxon>Hymenobacter</taxon>
    </lineage>
</organism>
<dbReference type="PIRSF" id="PIRSF036794">
    <property type="entry name" value="UCP_erythr_ester"/>
    <property type="match status" value="1"/>
</dbReference>
<dbReference type="Pfam" id="PF05139">
    <property type="entry name" value="Erythro_esteras"/>
    <property type="match status" value="1"/>
</dbReference>